<feature type="chain" id="PRO_5039656003" description="Extracellular solute-binding protein" evidence="1">
    <location>
        <begin position="21"/>
        <end position="440"/>
    </location>
</feature>
<sequence length="440" mass="49002">MKPNKPITGLCMLMVISALAGCGGAAPGTDSGKRQADTPQTPVVSESPATLRVYISNSSITDEDLNTLIAAPLKKKFPQISVEPIRQGKGTTIAELVAAGQPPDLIYTNNMDIGTYKLLDLLEDITPLMKKHQVNLERFDAAMLASAKSDKGELYGLPFFAHFSALYYNKNIFDKFGVPYPKDGMTWQDAIELAKKVSRLDNGVEYRGLDPDTIARMAMQLSLTYVDAKTNRAIVNSDGWRTIFTTAKEIWSIPHNRPEKLNSFQARNWFMKDQTIAMLPYNNLLNIGLEEATKLGLNWDLAQYPSFKEKPNLYNHVDSQLFLIAKTSKFKDQAAQFLNIMSSDEVQLLSAKSTARLSSLKNPETKKALGADMPFLKGKNLQSIFKSTSPPSPEFSQYNSLGRDLVFKSFEEYMNGKDLNTALREAEDKVNKRVESNAAK</sequence>
<evidence type="ECO:0008006" key="4">
    <source>
        <dbReference type="Google" id="ProtNLM"/>
    </source>
</evidence>
<evidence type="ECO:0000313" key="3">
    <source>
        <dbReference type="Proteomes" id="UP000693672"/>
    </source>
</evidence>
<keyword evidence="1" id="KW-0732">Signal</keyword>
<accession>A0A916K9B2</accession>
<reference evidence="2" key="1">
    <citation type="submission" date="2021-06" db="EMBL/GenBank/DDBJ databases">
        <authorList>
            <person name="Criscuolo A."/>
        </authorList>
    </citation>
    <scope>NUCLEOTIDE SEQUENCE</scope>
    <source>
        <strain evidence="2">CIP111600</strain>
    </source>
</reference>
<evidence type="ECO:0000313" key="2">
    <source>
        <dbReference type="EMBL" id="CAG7651893.1"/>
    </source>
</evidence>
<gene>
    <name evidence="2" type="ORF">PAESOLCIP111_06413</name>
</gene>
<proteinExistence type="predicted"/>
<evidence type="ECO:0000256" key="1">
    <source>
        <dbReference type="SAM" id="SignalP"/>
    </source>
</evidence>
<dbReference type="PROSITE" id="PS51257">
    <property type="entry name" value="PROKAR_LIPOPROTEIN"/>
    <property type="match status" value="1"/>
</dbReference>
<name>A0A916K9B2_9BACL</name>
<dbReference type="PANTHER" id="PTHR43649:SF12">
    <property type="entry name" value="DIACETYLCHITOBIOSE BINDING PROTEIN DASA"/>
    <property type="match status" value="1"/>
</dbReference>
<dbReference type="InterPro" id="IPR050490">
    <property type="entry name" value="Bact_solute-bd_prot1"/>
</dbReference>
<dbReference type="RefSeq" id="WP_218096073.1">
    <property type="nucleotide sequence ID" value="NZ_CAJVAS010000065.1"/>
</dbReference>
<dbReference type="AlphaFoldDB" id="A0A916K9B2"/>
<protein>
    <recommendedName>
        <fullName evidence="4">Extracellular solute-binding protein</fullName>
    </recommendedName>
</protein>
<comment type="caution">
    <text evidence="2">The sequence shown here is derived from an EMBL/GenBank/DDBJ whole genome shotgun (WGS) entry which is preliminary data.</text>
</comment>
<feature type="signal peptide" evidence="1">
    <location>
        <begin position="1"/>
        <end position="20"/>
    </location>
</feature>
<keyword evidence="3" id="KW-1185">Reference proteome</keyword>
<dbReference type="Pfam" id="PF13416">
    <property type="entry name" value="SBP_bac_8"/>
    <property type="match status" value="1"/>
</dbReference>
<dbReference type="EMBL" id="CAJVAS010000065">
    <property type="protein sequence ID" value="CAG7651893.1"/>
    <property type="molecule type" value="Genomic_DNA"/>
</dbReference>
<organism evidence="2 3">
    <name type="scientific">Paenibacillus solanacearum</name>
    <dbReference type="NCBI Taxonomy" id="2048548"/>
    <lineage>
        <taxon>Bacteria</taxon>
        <taxon>Bacillati</taxon>
        <taxon>Bacillota</taxon>
        <taxon>Bacilli</taxon>
        <taxon>Bacillales</taxon>
        <taxon>Paenibacillaceae</taxon>
        <taxon>Paenibacillus</taxon>
    </lineage>
</organism>
<dbReference type="Proteomes" id="UP000693672">
    <property type="component" value="Unassembled WGS sequence"/>
</dbReference>
<dbReference type="InterPro" id="IPR006059">
    <property type="entry name" value="SBP"/>
</dbReference>
<dbReference type="PANTHER" id="PTHR43649">
    <property type="entry name" value="ARABINOSE-BINDING PROTEIN-RELATED"/>
    <property type="match status" value="1"/>
</dbReference>